<proteinExistence type="predicted"/>
<gene>
    <name evidence="1" type="ORF">Adt_05702</name>
</gene>
<reference evidence="2" key="1">
    <citation type="submission" date="2024-07" db="EMBL/GenBank/DDBJ databases">
        <title>Two chromosome-level genome assemblies of Korean endemic species Abeliophyllum distichum and Forsythia ovata (Oleaceae).</title>
        <authorList>
            <person name="Jang H."/>
        </authorList>
    </citation>
    <scope>NUCLEOTIDE SEQUENCE [LARGE SCALE GENOMIC DNA]</scope>
</reference>
<accession>A0ABD1V4T8</accession>
<evidence type="ECO:0000313" key="2">
    <source>
        <dbReference type="Proteomes" id="UP001604336"/>
    </source>
</evidence>
<dbReference type="EMBL" id="JBFOLK010000002">
    <property type="protein sequence ID" value="KAL2532351.1"/>
    <property type="molecule type" value="Genomic_DNA"/>
</dbReference>
<dbReference type="PANTHER" id="PTHR34959:SF3">
    <property type="entry name" value="PROTEIN LAZY 1"/>
    <property type="match status" value="1"/>
</dbReference>
<name>A0ABD1V4T8_9LAMI</name>
<dbReference type="PANTHER" id="PTHR34959">
    <property type="entry name" value="PROTEIN LAZY 1"/>
    <property type="match status" value="1"/>
</dbReference>
<keyword evidence="2" id="KW-1185">Reference proteome</keyword>
<dbReference type="InterPro" id="IPR038928">
    <property type="entry name" value="LAZY1"/>
</dbReference>
<dbReference type="AlphaFoldDB" id="A0ABD1V4T8"/>
<evidence type="ECO:0000313" key="1">
    <source>
        <dbReference type="EMBL" id="KAL2532351.1"/>
    </source>
</evidence>
<organism evidence="1 2">
    <name type="scientific">Abeliophyllum distichum</name>
    <dbReference type="NCBI Taxonomy" id="126358"/>
    <lineage>
        <taxon>Eukaryota</taxon>
        <taxon>Viridiplantae</taxon>
        <taxon>Streptophyta</taxon>
        <taxon>Embryophyta</taxon>
        <taxon>Tracheophyta</taxon>
        <taxon>Spermatophyta</taxon>
        <taxon>Magnoliopsida</taxon>
        <taxon>eudicotyledons</taxon>
        <taxon>Gunneridae</taxon>
        <taxon>Pentapetalae</taxon>
        <taxon>asterids</taxon>
        <taxon>lamiids</taxon>
        <taxon>Lamiales</taxon>
        <taxon>Oleaceae</taxon>
        <taxon>Forsythieae</taxon>
        <taxon>Abeliophyllum</taxon>
    </lineage>
</organism>
<dbReference type="Proteomes" id="UP001604336">
    <property type="component" value="Unassembled WGS sequence"/>
</dbReference>
<comment type="caution">
    <text evidence="1">The sequence shown here is derived from an EMBL/GenBank/DDBJ whole genome shotgun (WGS) entry which is preliminary data.</text>
</comment>
<protein>
    <recommendedName>
        <fullName evidence="3">LAZY1</fullName>
    </recommendedName>
</protein>
<sequence>MSGNPSSCLSVQAFSDEHYYLDPTKTFSHSNTKCQKFSNKIEAKKSEVDFQEDSFDPFGFLAIGTFGMELLNTDPPTPRFPVPCMNLTNEQTEITNNDLELINYELEKFLEAEAIEIANDSSERSSQASIITLSNKQTEGVDSEGTNTVPCPLQNYLFGSLIELSGTGVEAKKEKTSLGELFKRNVHHEDPSRKCEGPGKEARGQYVTRLMKKVVKNFHSTPSSSTVSSKGDAAESISIKRKLSKALKVFCTKVYPEEMTAKQLMKLEKGKIKNIPHEGGYQIEGGNKNKKLAQAANIKNEKNTMKLFSNGVGKNTSSVNGEHWIKTDTDCKSKCEI</sequence>
<evidence type="ECO:0008006" key="3">
    <source>
        <dbReference type="Google" id="ProtNLM"/>
    </source>
</evidence>